<comment type="caution">
    <text evidence="2">The sequence shown here is derived from an EMBL/GenBank/DDBJ whole genome shotgun (WGS) entry which is preliminary data.</text>
</comment>
<dbReference type="Proteomes" id="UP001272987">
    <property type="component" value="Unassembled WGS sequence"/>
</dbReference>
<evidence type="ECO:0008006" key="4">
    <source>
        <dbReference type="Google" id="ProtNLM"/>
    </source>
</evidence>
<dbReference type="EMBL" id="JARAWP010000011">
    <property type="protein sequence ID" value="MDX3020115.1"/>
    <property type="molecule type" value="Genomic_DNA"/>
</dbReference>
<evidence type="ECO:0000313" key="3">
    <source>
        <dbReference type="Proteomes" id="UP001272987"/>
    </source>
</evidence>
<dbReference type="RefSeq" id="WP_319166811.1">
    <property type="nucleotide sequence ID" value="NZ_JARAWP010000011.1"/>
</dbReference>
<accession>A0ABU4LY18</accession>
<organism evidence="2 3">
    <name type="scientific">Streptomyces acidiscabies</name>
    <dbReference type="NCBI Taxonomy" id="42234"/>
    <lineage>
        <taxon>Bacteria</taxon>
        <taxon>Bacillati</taxon>
        <taxon>Actinomycetota</taxon>
        <taxon>Actinomycetes</taxon>
        <taxon>Kitasatosporales</taxon>
        <taxon>Streptomycetaceae</taxon>
        <taxon>Streptomyces</taxon>
    </lineage>
</organism>
<protein>
    <recommendedName>
        <fullName evidence="4">Bacterial regulatory proteins, luxR family</fullName>
    </recommendedName>
</protein>
<evidence type="ECO:0000256" key="1">
    <source>
        <dbReference type="SAM" id="MobiDB-lite"/>
    </source>
</evidence>
<gene>
    <name evidence="2" type="ORF">PV666_19815</name>
</gene>
<sequence>MSSAQPTEMRPLTWREGLTRDLVDATEKTRAAWLSRRNGIDTCLGAVMPHLETKFQRGRLGHLRDRGMFQSSLTHPLIGREKQVIVRVAHGMSNAKIGADLFLSEDDQDPPAAHLQEDRHARPGLRCRPSTDPGRHHGDEYPAAALAGMVRQLPVSQRHCERLAP</sequence>
<feature type="region of interest" description="Disordered" evidence="1">
    <location>
        <begin position="105"/>
        <end position="140"/>
    </location>
</feature>
<name>A0ABU4LY18_9ACTN</name>
<evidence type="ECO:0000313" key="2">
    <source>
        <dbReference type="EMBL" id="MDX3020115.1"/>
    </source>
</evidence>
<proteinExistence type="predicted"/>
<keyword evidence="3" id="KW-1185">Reference proteome</keyword>
<reference evidence="2 3" key="1">
    <citation type="journal article" date="2023" name="Microb. Genom.">
        <title>Mesoterricola silvestris gen. nov., sp. nov., Mesoterricola sediminis sp. nov., Geothrix oryzae sp. nov., Geothrix edaphica sp. nov., Geothrix rubra sp. nov., and Geothrix limicola sp. nov., six novel members of Acidobacteriota isolated from soils.</title>
        <authorList>
            <person name="Weisberg A.J."/>
            <person name="Pearce E."/>
            <person name="Kramer C.G."/>
            <person name="Chang J.H."/>
            <person name="Clarke C.R."/>
        </authorList>
    </citation>
    <scope>NUCLEOTIDE SEQUENCE [LARGE SCALE GENOMIC DNA]</scope>
    <source>
        <strain evidence="2 3">NB05-1H</strain>
    </source>
</reference>